<dbReference type="GO" id="GO:0008081">
    <property type="term" value="F:phosphoric diester hydrolase activity"/>
    <property type="evidence" value="ECO:0007669"/>
    <property type="project" value="InterPro"/>
</dbReference>
<dbReference type="PROSITE" id="PS51704">
    <property type="entry name" value="GP_PDE"/>
    <property type="match status" value="1"/>
</dbReference>
<accession>A0A3G9JWL6</accession>
<dbReference type="InParanoid" id="A0A3G9JWL6"/>
<dbReference type="Proteomes" id="UP000268059">
    <property type="component" value="Chromosome"/>
</dbReference>
<dbReference type="GO" id="GO:0006629">
    <property type="term" value="P:lipid metabolic process"/>
    <property type="evidence" value="ECO:0007669"/>
    <property type="project" value="InterPro"/>
</dbReference>
<dbReference type="Pfam" id="PF03009">
    <property type="entry name" value="GDPD"/>
    <property type="match status" value="1"/>
</dbReference>
<dbReference type="SUPFAM" id="SSF49373">
    <property type="entry name" value="Invasin/intimin cell-adhesion fragments"/>
    <property type="match status" value="1"/>
</dbReference>
<evidence type="ECO:0000259" key="1">
    <source>
        <dbReference type="PROSITE" id="PS51704"/>
    </source>
</evidence>
<dbReference type="AlphaFoldDB" id="A0A3G9JWL6"/>
<dbReference type="RefSeq" id="WP_125119945.1">
    <property type="nucleotide sequence ID" value="NZ_AP019309.1"/>
</dbReference>
<organism evidence="2 3">
    <name type="scientific">Intestinibaculum porci</name>
    <dbReference type="NCBI Taxonomy" id="2487118"/>
    <lineage>
        <taxon>Bacteria</taxon>
        <taxon>Bacillati</taxon>
        <taxon>Bacillota</taxon>
        <taxon>Erysipelotrichia</taxon>
        <taxon>Erysipelotrichales</taxon>
        <taxon>Erysipelotrichaceae</taxon>
        <taxon>Intestinibaculum</taxon>
    </lineage>
</organism>
<dbReference type="InterPro" id="IPR008964">
    <property type="entry name" value="Invasin/intimin_cell_adhesion"/>
</dbReference>
<dbReference type="OrthoDB" id="384721at2"/>
<gene>
    <name evidence="2" type="ORF">SG0102_21280</name>
</gene>
<keyword evidence="3" id="KW-1185">Reference proteome</keyword>
<evidence type="ECO:0000313" key="2">
    <source>
        <dbReference type="EMBL" id="BBH27194.1"/>
    </source>
</evidence>
<dbReference type="InterPro" id="IPR017946">
    <property type="entry name" value="PLC-like_Pdiesterase_TIM-brl"/>
</dbReference>
<dbReference type="SUPFAM" id="SSF51695">
    <property type="entry name" value="PLC-like phosphodiesterases"/>
    <property type="match status" value="1"/>
</dbReference>
<dbReference type="PANTHER" id="PTHR46211:SF1">
    <property type="entry name" value="GLYCEROPHOSPHODIESTER PHOSPHODIESTERASE, CYTOPLASMIC"/>
    <property type="match status" value="1"/>
</dbReference>
<protein>
    <recommendedName>
        <fullName evidence="1">GP-PDE domain-containing protein</fullName>
    </recommendedName>
</protein>
<dbReference type="InterPro" id="IPR030395">
    <property type="entry name" value="GP_PDE_dom"/>
</dbReference>
<sequence length="335" mass="37852">MAKNPNNPGRKVFAHPTYKDFKTTCLHPHETISVVPKIIGPGGVMQAPIHYVSDNPDILRVDEKGQVTGLKEGYGEILAYACGKLARIGLDVIDVPRGIKAFTGHRGFRKLAPENTMPSFQLALDAGVDYVETDIAVTKDRQLVLFHDKSSVKRMLDSEKSVNELTFDEIRALPFIGGTNHEEYSDLQVPTFEEYLTLMEKSNAAPMIELKDETLCGENEDLLVTIRDMIDAHHLGKKARVTSALKENLLAYEKINQGHELWYILEEDFDDLDLLVTHHWNYSIKKSKAKKDFCQKVLDAGLKVDVWIVNDPKEAKKYLSWPITSMTSDVIVYNH</sequence>
<feature type="domain" description="GP-PDE" evidence="1">
    <location>
        <begin position="100"/>
        <end position="335"/>
    </location>
</feature>
<dbReference type="EMBL" id="AP019309">
    <property type="protein sequence ID" value="BBH27194.1"/>
    <property type="molecule type" value="Genomic_DNA"/>
</dbReference>
<dbReference type="KEGG" id="ebm:SG0102_21280"/>
<name>A0A3G9JWL6_9FIRM</name>
<proteinExistence type="predicted"/>
<reference evidence="2 3" key="1">
    <citation type="submission" date="2018-11" db="EMBL/GenBank/DDBJ databases">
        <title>Novel Erysipelotrichaceae bacterium isolated from small intestine of a swine.</title>
        <authorList>
            <person name="Kim J.S."/>
            <person name="Choe H."/>
            <person name="Lee Y.R."/>
            <person name="Kim K.M."/>
            <person name="Park D.S."/>
        </authorList>
    </citation>
    <scope>NUCLEOTIDE SEQUENCE [LARGE SCALE GENOMIC DNA]</scope>
    <source>
        <strain evidence="2 3">SG0102</strain>
    </source>
</reference>
<dbReference type="PANTHER" id="PTHR46211">
    <property type="entry name" value="GLYCEROPHOSPHORYL DIESTER PHOSPHODIESTERASE"/>
    <property type="match status" value="1"/>
</dbReference>
<evidence type="ECO:0000313" key="3">
    <source>
        <dbReference type="Proteomes" id="UP000268059"/>
    </source>
</evidence>
<dbReference type="Gene3D" id="3.20.20.190">
    <property type="entry name" value="Phosphatidylinositol (PI) phosphodiesterase"/>
    <property type="match status" value="1"/>
</dbReference>